<keyword evidence="3 5" id="KW-1133">Transmembrane helix</keyword>
<dbReference type="EMBL" id="JAMQJZ010000017">
    <property type="protein sequence ID" value="MDC3422176.1"/>
    <property type="molecule type" value="Genomic_DNA"/>
</dbReference>
<keyword evidence="8" id="KW-1185">Reference proteome</keyword>
<proteinExistence type="predicted"/>
<dbReference type="InterPro" id="IPR010652">
    <property type="entry name" value="DUF1232"/>
</dbReference>
<dbReference type="InterPro" id="IPR016941">
    <property type="entry name" value="UCP029962"/>
</dbReference>
<reference evidence="7" key="1">
    <citation type="submission" date="2022-06" db="EMBL/GenBank/DDBJ databases">
        <title>Aquibacillus sp. a new bacterium isolated from soil saline samples.</title>
        <authorList>
            <person name="Galisteo C."/>
            <person name="De La Haba R."/>
            <person name="Sanchez-Porro C."/>
            <person name="Ventosa A."/>
        </authorList>
    </citation>
    <scope>NUCLEOTIDE SEQUENCE</scope>
    <source>
        <strain evidence="7">JCM 12387</strain>
    </source>
</reference>
<name>A0A9X3WR60_9BACI</name>
<dbReference type="GO" id="GO:0012505">
    <property type="term" value="C:endomembrane system"/>
    <property type="evidence" value="ECO:0007669"/>
    <property type="project" value="UniProtKB-SubCell"/>
</dbReference>
<sequence length="98" mass="11388">MRFWRRIKFLFNFRKSIPFLKDFFISKEVNPSTKVISILLIIGYIVFPFDVIPDFLVALGIVDDIALASLVLQQMIKMAPVSLKVKHGLIKEINEVHR</sequence>
<keyword evidence="4 5" id="KW-0472">Membrane</keyword>
<evidence type="ECO:0000256" key="2">
    <source>
        <dbReference type="ARBA" id="ARBA00022692"/>
    </source>
</evidence>
<accession>A0A9X3WR60</accession>
<feature type="domain" description="DUF1232" evidence="6">
    <location>
        <begin position="36"/>
        <end position="69"/>
    </location>
</feature>
<evidence type="ECO:0000259" key="6">
    <source>
        <dbReference type="Pfam" id="PF06803"/>
    </source>
</evidence>
<protein>
    <submittedName>
        <fullName evidence="7">DUF1232 domain-containing protein</fullName>
    </submittedName>
</protein>
<evidence type="ECO:0000256" key="4">
    <source>
        <dbReference type="ARBA" id="ARBA00023136"/>
    </source>
</evidence>
<evidence type="ECO:0000256" key="1">
    <source>
        <dbReference type="ARBA" id="ARBA00004127"/>
    </source>
</evidence>
<evidence type="ECO:0000256" key="5">
    <source>
        <dbReference type="SAM" id="Phobius"/>
    </source>
</evidence>
<keyword evidence="2 5" id="KW-0812">Transmembrane</keyword>
<dbReference type="PIRSF" id="PIRSF029962">
    <property type="entry name" value="UCP029962"/>
    <property type="match status" value="1"/>
</dbReference>
<evidence type="ECO:0000313" key="8">
    <source>
        <dbReference type="Proteomes" id="UP001145072"/>
    </source>
</evidence>
<evidence type="ECO:0000313" key="7">
    <source>
        <dbReference type="EMBL" id="MDC3422176.1"/>
    </source>
</evidence>
<dbReference type="AlphaFoldDB" id="A0A9X3WR60"/>
<evidence type="ECO:0000256" key="3">
    <source>
        <dbReference type="ARBA" id="ARBA00022989"/>
    </source>
</evidence>
<gene>
    <name evidence="7" type="ORF">NC661_17650</name>
</gene>
<dbReference type="Proteomes" id="UP001145072">
    <property type="component" value="Unassembled WGS sequence"/>
</dbReference>
<organism evidence="7 8">
    <name type="scientific">Aquibacillus koreensis</name>
    <dbReference type="NCBI Taxonomy" id="279446"/>
    <lineage>
        <taxon>Bacteria</taxon>
        <taxon>Bacillati</taxon>
        <taxon>Bacillota</taxon>
        <taxon>Bacilli</taxon>
        <taxon>Bacillales</taxon>
        <taxon>Bacillaceae</taxon>
        <taxon>Aquibacillus</taxon>
    </lineage>
</organism>
<comment type="caution">
    <text evidence="7">The sequence shown here is derived from an EMBL/GenBank/DDBJ whole genome shotgun (WGS) entry which is preliminary data.</text>
</comment>
<comment type="subcellular location">
    <subcellularLocation>
        <location evidence="1">Endomembrane system</location>
        <topology evidence="1">Multi-pass membrane protein</topology>
    </subcellularLocation>
</comment>
<feature type="transmembrane region" description="Helical" evidence="5">
    <location>
        <begin position="31"/>
        <end position="49"/>
    </location>
</feature>
<dbReference type="Pfam" id="PF06803">
    <property type="entry name" value="DUF1232"/>
    <property type="match status" value="1"/>
</dbReference>